<dbReference type="InterPro" id="IPR016024">
    <property type="entry name" value="ARM-type_fold"/>
</dbReference>
<keyword evidence="3" id="KW-1185">Reference proteome</keyword>
<sequence length="1233" mass="129121">MLARCTKTVLTAPGGDEALEEACLRACRGGKASGKGEASVRGAIEYLESILLRSADDPSERQGGASAAIWAQALTAATRAQKKNDEDLKRRAGLFARWLLARDFSSGPELVGTAVVVSGRAQEEKTWARLAAAEMTRRACHVEPVWTGDAFGAVAPGAAAAFGARGLCSAFVEACVGTTAPTRAALGASQALHEVTHALARGAAWAAAAAAAEKSSDESDSDDDDDAREARARAKIGVRCREALWGLRAGLAAVCRVETRWYGPASTHRAAYVAAVADLRSEMGGDALSLESGEYDAAGAAAAAARRDSTVARGCEGVAEIFAAADEADRDGDEARARDMRAAARGALDASAARLAWLVRVVPPDELARDWGASKDAAAVSALEDLARELAGVAVDDDGDVDSDDDDLVGREYFRKIVERKAAVADVRRAVARRLCLLLGQLKRKRLEDIFDRRPDLQQSLHNSTSYLLKLKTGGGEDAKTSGDDFVALVNAATTSLAAIATKRVLDTAFSSSAAAGSPGSEQIATLAAPLLAILDDDRRDSVSATVGELVAPLALVDGSPVLRDILGRATRDKSLPALDALASILDRAFVDDVDDRASRRAARKIVAEDLVACLANGAPTSVVAEKMAGLFSRLDADVAIPMICARLATDEKTNRQALENAMGACLADGKNPASAVDHLAHALRNLHATDGNNNTAASSSKDEDDDGISLAPWVRRVLDRVPAWMAKLAASGGDRWTRAAETAARRAASSAKDSVALRIWGAVVDSLADDADPTPCRRALRRIILAVERQPDLASDADREALLFERLAPLLALKRVPVGTWTAVHRWHGPADRPTTSDDEDEDDDEDDSHSDSDSDSRGLTTERAAAACRKRAYASSEHNTVSTIAAEVLGRLPPSLGAVEAAPALDAFLARRDEPSADRARVATYALCHASSVHGLAAVRGTGALGAVLRALATEEDDASLVRVQQGCAHALAMLVGAEIGAQPEDKTRTRLLLVSEIEETQQSPTITRLLIRLASTFGVVSGEDLERSIREALALVLLADDVSEIASTLARALEDADAGALRVGCVNALVVPAQQLASPGLGFFADDVGSSALRCAGAVVCGAEASLIKNRAVAKSCAAAWLQLVFVLLVRTSRLPRGVTATDLFGVALQAARHSPASSTPPDVGLRRNGLKLLAAVLGVLRESLADLPPASSVQAISQLRGIAAMDPDRDLRQLATTLVEALAAAEGTK</sequence>
<feature type="compositionally biased region" description="Acidic residues" evidence="1">
    <location>
        <begin position="838"/>
        <end position="850"/>
    </location>
</feature>
<evidence type="ECO:0000256" key="1">
    <source>
        <dbReference type="SAM" id="MobiDB-lite"/>
    </source>
</evidence>
<dbReference type="EMBL" id="JAQMWT010000040">
    <property type="protein sequence ID" value="KAJ8612843.1"/>
    <property type="molecule type" value="Genomic_DNA"/>
</dbReference>
<organism evidence="2 3">
    <name type="scientific">Chrysophaeum taylorii</name>
    <dbReference type="NCBI Taxonomy" id="2483200"/>
    <lineage>
        <taxon>Eukaryota</taxon>
        <taxon>Sar</taxon>
        <taxon>Stramenopiles</taxon>
        <taxon>Ochrophyta</taxon>
        <taxon>Pelagophyceae</taxon>
        <taxon>Pelagomonadales</taxon>
        <taxon>Pelagomonadaceae</taxon>
        <taxon>Chrysophaeum</taxon>
    </lineage>
</organism>
<dbReference type="PANTHER" id="PTHR37743:SF2">
    <property type="match status" value="1"/>
</dbReference>
<protein>
    <submittedName>
        <fullName evidence="2">Uncharacterized protein</fullName>
    </submittedName>
</protein>
<dbReference type="Proteomes" id="UP001230188">
    <property type="component" value="Unassembled WGS sequence"/>
</dbReference>
<proteinExistence type="predicted"/>
<reference evidence="2" key="1">
    <citation type="submission" date="2023-01" db="EMBL/GenBank/DDBJ databases">
        <title>Metagenome sequencing of chrysophaentin producing Chrysophaeum taylorii.</title>
        <authorList>
            <person name="Davison J."/>
            <person name="Bewley C."/>
        </authorList>
    </citation>
    <scope>NUCLEOTIDE SEQUENCE</scope>
    <source>
        <strain evidence="2">NIES-1699</strain>
    </source>
</reference>
<comment type="caution">
    <text evidence="2">The sequence shown here is derived from an EMBL/GenBank/DDBJ whole genome shotgun (WGS) entry which is preliminary data.</text>
</comment>
<gene>
    <name evidence="2" type="ORF">CTAYLR_002083</name>
</gene>
<accession>A0AAD7XRA8</accession>
<evidence type="ECO:0000313" key="3">
    <source>
        <dbReference type="Proteomes" id="UP001230188"/>
    </source>
</evidence>
<name>A0AAD7XRA8_9STRA</name>
<dbReference type="AlphaFoldDB" id="A0AAD7XRA8"/>
<dbReference type="PANTHER" id="PTHR37743">
    <property type="entry name" value="ARM REPEAT SUPERFAMILY PROTEIN"/>
    <property type="match status" value="1"/>
</dbReference>
<evidence type="ECO:0000313" key="2">
    <source>
        <dbReference type="EMBL" id="KAJ8612843.1"/>
    </source>
</evidence>
<dbReference type="SUPFAM" id="SSF48371">
    <property type="entry name" value="ARM repeat"/>
    <property type="match status" value="1"/>
</dbReference>
<feature type="region of interest" description="Disordered" evidence="1">
    <location>
        <begin position="827"/>
        <end position="863"/>
    </location>
</feature>